<keyword evidence="7" id="KW-0862">Zinc</keyword>
<dbReference type="PANTHER" id="PTHR21502">
    <property type="entry name" value="ZINC FINGER PROTEIN DZIP1"/>
    <property type="match status" value="1"/>
</dbReference>
<keyword evidence="12" id="KW-1185">Reference proteome</keyword>
<accession>A0A665WCC5</accession>
<evidence type="ECO:0000256" key="9">
    <source>
        <dbReference type="SAM" id="MobiDB-lite"/>
    </source>
</evidence>
<feature type="domain" description="C2H2-type" evidence="10">
    <location>
        <begin position="203"/>
        <end position="231"/>
    </location>
</feature>
<dbReference type="InParanoid" id="A0A665WCC5"/>
<evidence type="ECO:0000256" key="8">
    <source>
        <dbReference type="SAM" id="Coils"/>
    </source>
</evidence>
<dbReference type="GO" id="GO:0060271">
    <property type="term" value="P:cilium assembly"/>
    <property type="evidence" value="ECO:0007669"/>
    <property type="project" value="TreeGrafter"/>
</dbReference>
<evidence type="ECO:0000256" key="1">
    <source>
        <dbReference type="ARBA" id="ARBA00004114"/>
    </source>
</evidence>
<evidence type="ECO:0000313" key="11">
    <source>
        <dbReference type="Ensembl" id="ENSENLP00000041292.1"/>
    </source>
</evidence>
<keyword evidence="5" id="KW-0963">Cytoplasm</keyword>
<dbReference type="InterPro" id="IPR051241">
    <property type="entry name" value="DZIP_RILPL"/>
</dbReference>
<name>A0A665WCC5_ECHNA</name>
<dbReference type="PROSITE" id="PS50157">
    <property type="entry name" value="ZINC_FINGER_C2H2_2"/>
    <property type="match status" value="1"/>
</dbReference>
<evidence type="ECO:0000256" key="4">
    <source>
        <dbReference type="ARBA" id="ARBA00023054"/>
    </source>
</evidence>
<keyword evidence="7" id="KW-0863">Zinc-finger</keyword>
<dbReference type="Pfam" id="PF13815">
    <property type="entry name" value="Dzip-like_N"/>
    <property type="match status" value="1"/>
</dbReference>
<feature type="region of interest" description="Disordered" evidence="9">
    <location>
        <begin position="30"/>
        <end position="56"/>
    </location>
</feature>
<keyword evidence="5" id="KW-0206">Cytoskeleton</keyword>
<dbReference type="GO" id="GO:0008270">
    <property type="term" value="F:zinc ion binding"/>
    <property type="evidence" value="ECO:0007669"/>
    <property type="project" value="UniProtKB-KW"/>
</dbReference>
<keyword evidence="4 8" id="KW-0175">Coiled coil</keyword>
<evidence type="ECO:0000259" key="10">
    <source>
        <dbReference type="PROSITE" id="PS50157"/>
    </source>
</evidence>
<evidence type="ECO:0000256" key="5">
    <source>
        <dbReference type="ARBA" id="ARBA00023212"/>
    </source>
</evidence>
<comment type="similarity">
    <text evidence="3">Belongs to the DZIP C2H2-type zinc-finger protein family.</text>
</comment>
<reference evidence="11" key="2">
    <citation type="submission" date="2025-08" db="UniProtKB">
        <authorList>
            <consortium name="Ensembl"/>
        </authorList>
    </citation>
    <scope>IDENTIFICATION</scope>
</reference>
<dbReference type="GO" id="GO:0005737">
    <property type="term" value="C:cytoplasm"/>
    <property type="evidence" value="ECO:0007669"/>
    <property type="project" value="TreeGrafter"/>
</dbReference>
<dbReference type="Ensembl" id="ENSENLT00000042340.1">
    <property type="protein sequence ID" value="ENSENLP00000041292.1"/>
    <property type="gene ID" value="ENSENLG00000017674.1"/>
</dbReference>
<evidence type="ECO:0000256" key="3">
    <source>
        <dbReference type="ARBA" id="ARBA00009131"/>
    </source>
</evidence>
<dbReference type="InterPro" id="IPR032714">
    <property type="entry name" value="DZIP1_N"/>
</dbReference>
<feature type="compositionally biased region" description="Low complexity" evidence="9">
    <location>
        <begin position="35"/>
        <end position="48"/>
    </location>
</feature>
<evidence type="ECO:0000256" key="6">
    <source>
        <dbReference type="ARBA" id="ARBA00023273"/>
    </source>
</evidence>
<proteinExistence type="inferred from homology"/>
<dbReference type="InterPro" id="IPR013087">
    <property type="entry name" value="Znf_C2H2_type"/>
</dbReference>
<dbReference type="GO" id="GO:0036064">
    <property type="term" value="C:ciliary basal body"/>
    <property type="evidence" value="ECO:0007669"/>
    <property type="project" value="TreeGrafter"/>
</dbReference>
<dbReference type="PROSITE" id="PS00028">
    <property type="entry name" value="ZINC_FINGER_C2H2_1"/>
    <property type="match status" value="1"/>
</dbReference>
<keyword evidence="7" id="KW-0479">Metal-binding</keyword>
<organism evidence="11 12">
    <name type="scientific">Echeneis naucrates</name>
    <name type="common">Live sharksucker</name>
    <dbReference type="NCBI Taxonomy" id="173247"/>
    <lineage>
        <taxon>Eukaryota</taxon>
        <taxon>Metazoa</taxon>
        <taxon>Chordata</taxon>
        <taxon>Craniata</taxon>
        <taxon>Vertebrata</taxon>
        <taxon>Euteleostomi</taxon>
        <taxon>Actinopterygii</taxon>
        <taxon>Neopterygii</taxon>
        <taxon>Teleostei</taxon>
        <taxon>Neoteleostei</taxon>
        <taxon>Acanthomorphata</taxon>
        <taxon>Carangaria</taxon>
        <taxon>Carangiformes</taxon>
        <taxon>Echeneidae</taxon>
        <taxon>Echeneis</taxon>
    </lineage>
</organism>
<reference evidence="11" key="3">
    <citation type="submission" date="2025-09" db="UniProtKB">
        <authorList>
            <consortium name="Ensembl"/>
        </authorList>
    </citation>
    <scope>IDENTIFICATION</scope>
</reference>
<dbReference type="Gene3D" id="3.30.160.60">
    <property type="entry name" value="Classic Zinc Finger"/>
    <property type="match status" value="1"/>
</dbReference>
<comment type="subcellular location">
    <subcellularLocation>
        <location evidence="2">Cytoplasm</location>
        <location evidence="2">Cytoskeleton</location>
        <location evidence="2">Cilium basal body</location>
    </subcellularLocation>
    <subcellularLocation>
        <location evidence="1">Cytoplasm</location>
        <location evidence="1">Cytoskeleton</location>
        <location evidence="1">Microtubule organizing center</location>
        <location evidence="1">Centrosome</location>
        <location evidence="1">Centriole</location>
    </subcellularLocation>
</comment>
<dbReference type="AlphaFoldDB" id="A0A665WCC5"/>
<evidence type="ECO:0000256" key="7">
    <source>
        <dbReference type="PROSITE-ProRule" id="PRU00042"/>
    </source>
</evidence>
<dbReference type="GO" id="GO:0005814">
    <property type="term" value="C:centriole"/>
    <property type="evidence" value="ECO:0007669"/>
    <property type="project" value="UniProtKB-SubCell"/>
</dbReference>
<reference evidence="11" key="1">
    <citation type="submission" date="2021-04" db="EMBL/GenBank/DDBJ databases">
        <authorList>
            <consortium name="Wellcome Sanger Institute Data Sharing"/>
        </authorList>
    </citation>
    <scope>NUCLEOTIDE SEQUENCE [LARGE SCALE GENOMIC DNA]</scope>
</reference>
<evidence type="ECO:0000256" key="2">
    <source>
        <dbReference type="ARBA" id="ARBA00004120"/>
    </source>
</evidence>
<sequence>MVYDLSGLLSQPFHDGVYYPYASDTQGTHSSAGIPSLLNSPLSQPSAPGMTPSSGASTVLPFKFRPRRESVDWRRINAVDVDLVVSQLDVDTLQEHINTVTFCSLDGERCQRCQSPVDPALVKLLRLAQLTVEWLLHCQEFLTLNLRATEERLAIAGKERELLVAQQNKQEEKVKALMTELKQRKKVIRTQQSLLTPRIINSQKCSHCEKSFLNSSFLQSHMQRRHPDEYDIRNEKKSQIDSLKLEISSLKEQIVLQQQTLEAKTAQVGKPKDKTASKGREALTCLTEQKSVCNCRKKSCSSCTERC</sequence>
<feature type="coiled-coil region" evidence="8">
    <location>
        <begin position="233"/>
        <end position="267"/>
    </location>
</feature>
<keyword evidence="6" id="KW-0966">Cell projection</keyword>
<evidence type="ECO:0000313" key="12">
    <source>
        <dbReference type="Proteomes" id="UP000472264"/>
    </source>
</evidence>
<protein>
    <recommendedName>
        <fullName evidence="10">C2H2-type domain-containing protein</fullName>
    </recommendedName>
</protein>
<dbReference type="Proteomes" id="UP000472264">
    <property type="component" value="Chromosome 2"/>
</dbReference>
<dbReference type="OMA" id="RISCICY"/>
<dbReference type="PANTHER" id="PTHR21502:SF5">
    <property type="entry name" value="CILIUM ASSEMBLY PROTEIN DZIP1"/>
    <property type="match status" value="1"/>
</dbReference>